<evidence type="ECO:0000313" key="1">
    <source>
        <dbReference type="EMBL" id="MBL1077579.1"/>
    </source>
</evidence>
<dbReference type="InterPro" id="IPR006439">
    <property type="entry name" value="HAD-SF_hydro_IA"/>
</dbReference>
<sequence>MIPARPAAIVFDCDGTLADTHDCVRGAVDQIFERRGRRCPDALAAAATSGLGLTALQTLIADALDTSAPDIGDELLAALIEAVPRTATALTGAVELVTAAAAVRPVAIASNSPRALLDATLAHTRLAGLAHLTLAGDEVAAPKPAPDLYRTACARLGALPVAAVAFEDSAIGVAAARAAGLTVIGVGAAADSLSAHAHHRHLTDPAIRRWVDDIGADRCAG</sequence>
<dbReference type="InterPro" id="IPR023198">
    <property type="entry name" value="PGP-like_dom2"/>
</dbReference>
<organism evidence="1 2">
    <name type="scientific">Nocardia acididurans</name>
    <dbReference type="NCBI Taxonomy" id="2802282"/>
    <lineage>
        <taxon>Bacteria</taxon>
        <taxon>Bacillati</taxon>
        <taxon>Actinomycetota</taxon>
        <taxon>Actinomycetes</taxon>
        <taxon>Mycobacteriales</taxon>
        <taxon>Nocardiaceae</taxon>
        <taxon>Nocardia</taxon>
    </lineage>
</organism>
<dbReference type="Gene3D" id="3.40.50.1000">
    <property type="entry name" value="HAD superfamily/HAD-like"/>
    <property type="match status" value="1"/>
</dbReference>
<dbReference type="PANTHER" id="PTHR43481">
    <property type="entry name" value="FRUCTOSE-1-PHOSPHATE PHOSPHATASE"/>
    <property type="match status" value="1"/>
</dbReference>
<evidence type="ECO:0000313" key="2">
    <source>
        <dbReference type="Proteomes" id="UP000602198"/>
    </source>
</evidence>
<dbReference type="InterPro" id="IPR051806">
    <property type="entry name" value="HAD-like_SPP"/>
</dbReference>
<dbReference type="NCBIfam" id="TIGR01509">
    <property type="entry name" value="HAD-SF-IA-v3"/>
    <property type="match status" value="1"/>
</dbReference>
<dbReference type="Proteomes" id="UP000602198">
    <property type="component" value="Unassembled WGS sequence"/>
</dbReference>
<dbReference type="Gene3D" id="1.10.150.240">
    <property type="entry name" value="Putative phosphatase, domain 2"/>
    <property type="match status" value="1"/>
</dbReference>
<dbReference type="EMBL" id="JAERRJ010000009">
    <property type="protein sequence ID" value="MBL1077579.1"/>
    <property type="molecule type" value="Genomic_DNA"/>
</dbReference>
<keyword evidence="2" id="KW-1185">Reference proteome</keyword>
<protein>
    <submittedName>
        <fullName evidence="1">HAD family phosphatase</fullName>
    </submittedName>
</protein>
<gene>
    <name evidence="1" type="ORF">JK358_24540</name>
</gene>
<dbReference type="SFLD" id="SFLDS00003">
    <property type="entry name" value="Haloacid_Dehalogenase"/>
    <property type="match status" value="1"/>
</dbReference>
<comment type="caution">
    <text evidence="1">The sequence shown here is derived from an EMBL/GenBank/DDBJ whole genome shotgun (WGS) entry which is preliminary data.</text>
</comment>
<dbReference type="PANTHER" id="PTHR43481:SF4">
    <property type="entry name" value="GLYCEROL-1-PHOSPHATE PHOSPHOHYDROLASE 1-RELATED"/>
    <property type="match status" value="1"/>
</dbReference>
<reference evidence="1 2" key="1">
    <citation type="submission" date="2021-01" db="EMBL/GenBank/DDBJ databases">
        <title>WGS of actinomycetes isolated from Thailand.</title>
        <authorList>
            <person name="Thawai C."/>
        </authorList>
    </citation>
    <scope>NUCLEOTIDE SEQUENCE [LARGE SCALE GENOMIC DNA]</scope>
    <source>
        <strain evidence="1 2">LPG 2</strain>
    </source>
</reference>
<dbReference type="RefSeq" id="WP_201951039.1">
    <property type="nucleotide sequence ID" value="NZ_JAERRJ010000009.1"/>
</dbReference>
<dbReference type="InterPro" id="IPR023214">
    <property type="entry name" value="HAD_sf"/>
</dbReference>
<name>A0ABS1MAK0_9NOCA</name>
<proteinExistence type="predicted"/>
<dbReference type="SFLD" id="SFLDG01129">
    <property type="entry name" value="C1.5:_HAD__Beta-PGM__Phosphata"/>
    <property type="match status" value="1"/>
</dbReference>
<dbReference type="InterPro" id="IPR036412">
    <property type="entry name" value="HAD-like_sf"/>
</dbReference>
<accession>A0ABS1MAK0</accession>
<dbReference type="SUPFAM" id="SSF56784">
    <property type="entry name" value="HAD-like"/>
    <property type="match status" value="1"/>
</dbReference>
<dbReference type="Pfam" id="PF00702">
    <property type="entry name" value="Hydrolase"/>
    <property type="match status" value="1"/>
</dbReference>